<dbReference type="EMBL" id="VRLW01000001">
    <property type="protein sequence ID" value="KAA1262476.1"/>
    <property type="molecule type" value="Genomic_DNA"/>
</dbReference>
<organism evidence="1 2">
    <name type="scientific">Rubripirellula obstinata</name>
    <dbReference type="NCBI Taxonomy" id="406547"/>
    <lineage>
        <taxon>Bacteria</taxon>
        <taxon>Pseudomonadati</taxon>
        <taxon>Planctomycetota</taxon>
        <taxon>Planctomycetia</taxon>
        <taxon>Pirellulales</taxon>
        <taxon>Pirellulaceae</taxon>
        <taxon>Rubripirellula</taxon>
    </lineage>
</organism>
<comment type="caution">
    <text evidence="1">The sequence shown here is derived from an EMBL/GenBank/DDBJ whole genome shotgun (WGS) entry which is preliminary data.</text>
</comment>
<name>A0A5B1CPI9_9BACT</name>
<proteinExistence type="predicted"/>
<protein>
    <submittedName>
        <fullName evidence="1">Uncharacterized protein</fullName>
    </submittedName>
</protein>
<reference evidence="1 2" key="1">
    <citation type="submission" date="2019-08" db="EMBL/GenBank/DDBJ databases">
        <title>Deep-cultivation of Planctomycetes and their phenomic and genomic characterization uncovers novel biology.</title>
        <authorList>
            <person name="Wiegand S."/>
            <person name="Jogler M."/>
            <person name="Boedeker C."/>
            <person name="Pinto D."/>
            <person name="Vollmers J."/>
            <person name="Rivas-Marin E."/>
            <person name="Kohn T."/>
            <person name="Peeters S.H."/>
            <person name="Heuer A."/>
            <person name="Rast P."/>
            <person name="Oberbeckmann S."/>
            <person name="Bunk B."/>
            <person name="Jeske O."/>
            <person name="Meyerdierks A."/>
            <person name="Storesund J.E."/>
            <person name="Kallscheuer N."/>
            <person name="Luecker S."/>
            <person name="Lage O.M."/>
            <person name="Pohl T."/>
            <person name="Merkel B.J."/>
            <person name="Hornburger P."/>
            <person name="Mueller R.-W."/>
            <person name="Bruemmer F."/>
            <person name="Labrenz M."/>
            <person name="Spormann A.M."/>
            <person name="Op Den Camp H."/>
            <person name="Overmann J."/>
            <person name="Amann R."/>
            <person name="Jetten M.S.M."/>
            <person name="Mascher T."/>
            <person name="Medema M.H."/>
            <person name="Devos D.P."/>
            <person name="Kaster A.-K."/>
            <person name="Ovreas L."/>
            <person name="Rohde M."/>
            <person name="Galperin M.Y."/>
            <person name="Jogler C."/>
        </authorList>
    </citation>
    <scope>NUCLEOTIDE SEQUENCE [LARGE SCALE GENOMIC DNA]</scope>
    <source>
        <strain evidence="1 2">LF1</strain>
    </source>
</reference>
<evidence type="ECO:0000313" key="1">
    <source>
        <dbReference type="EMBL" id="KAA1262476.1"/>
    </source>
</evidence>
<sequence length="57" mass="6637">MGNTQRREEFWSRKTRVGPFNRVGNAPRVSFRVFRFAWTRGAMPTRLNDLEPLLGVG</sequence>
<gene>
    <name evidence="1" type="ORF">LF1_50410</name>
</gene>
<dbReference type="AlphaFoldDB" id="A0A5B1CPI9"/>
<accession>A0A5B1CPI9</accession>
<dbReference type="Proteomes" id="UP000322699">
    <property type="component" value="Unassembled WGS sequence"/>
</dbReference>
<keyword evidence="2" id="KW-1185">Reference proteome</keyword>
<evidence type="ECO:0000313" key="2">
    <source>
        <dbReference type="Proteomes" id="UP000322699"/>
    </source>
</evidence>